<dbReference type="Proteomes" id="UP000722625">
    <property type="component" value="Unassembled WGS sequence"/>
</dbReference>
<feature type="domain" description="Glycosyl hydrolase family 32 N-terminal" evidence="4">
    <location>
        <begin position="13"/>
        <end position="160"/>
    </location>
</feature>
<dbReference type="InterPro" id="IPR013148">
    <property type="entry name" value="Glyco_hydro_32_N"/>
</dbReference>
<gene>
    <name evidence="5" type="ORF">KHA90_11285</name>
</gene>
<keyword evidence="6" id="KW-1185">Reference proteome</keyword>
<keyword evidence="2 5" id="KW-0378">Hydrolase</keyword>
<dbReference type="Pfam" id="PF00251">
    <property type="entry name" value="Glyco_hydro_32N"/>
    <property type="match status" value="1"/>
</dbReference>
<protein>
    <submittedName>
        <fullName evidence="5">Glycosyl hydrolase family 32</fullName>
    </submittedName>
</protein>
<name>A0ABS5PBD4_9FLAO</name>
<dbReference type="Gene3D" id="2.60.120.560">
    <property type="entry name" value="Exo-inulinase, domain 1"/>
    <property type="match status" value="1"/>
</dbReference>
<dbReference type="Gene3D" id="2.115.10.20">
    <property type="entry name" value="Glycosyl hydrolase domain, family 43"/>
    <property type="match status" value="1"/>
</dbReference>
<evidence type="ECO:0000256" key="1">
    <source>
        <dbReference type="ARBA" id="ARBA00009902"/>
    </source>
</evidence>
<comment type="similarity">
    <text evidence="1">Belongs to the glycosyl hydrolase 32 family.</text>
</comment>
<evidence type="ECO:0000313" key="6">
    <source>
        <dbReference type="Proteomes" id="UP000722625"/>
    </source>
</evidence>
<dbReference type="SUPFAM" id="SSF75005">
    <property type="entry name" value="Arabinanase/levansucrase/invertase"/>
    <property type="match status" value="1"/>
</dbReference>
<evidence type="ECO:0000259" key="4">
    <source>
        <dbReference type="Pfam" id="PF00251"/>
    </source>
</evidence>
<dbReference type="CDD" id="cd18609">
    <property type="entry name" value="GH32-like"/>
    <property type="match status" value="1"/>
</dbReference>
<dbReference type="RefSeq" id="WP_213299394.1">
    <property type="nucleotide sequence ID" value="NZ_JAGYVZ010000009.1"/>
</dbReference>
<evidence type="ECO:0000313" key="5">
    <source>
        <dbReference type="EMBL" id="MBS7231607.1"/>
    </source>
</evidence>
<keyword evidence="3" id="KW-0326">Glycosidase</keyword>
<evidence type="ECO:0000256" key="2">
    <source>
        <dbReference type="ARBA" id="ARBA00022801"/>
    </source>
</evidence>
<reference evidence="5 6" key="1">
    <citation type="journal article" date="2018" name="Int. J. Syst. Evol. Microbiol.">
        <title>Flavobacterium chryseum sp. nov. and Flavobacterium psychroterrae sp. nov., novel environmental bacteria isolated from Antarctica.</title>
        <authorList>
            <person name="Kralova S."/>
            <person name="Svec P."/>
            <person name="Busse H.J."/>
            <person name="Stankova E."/>
            <person name="Vaczi P."/>
            <person name="Sedlacek I."/>
        </authorList>
    </citation>
    <scope>NUCLEOTIDE SEQUENCE [LARGE SCALE GENOMIC DNA]</scope>
    <source>
        <strain evidence="5 6">CCM 8827</strain>
    </source>
</reference>
<dbReference type="InterPro" id="IPR023296">
    <property type="entry name" value="Glyco_hydro_beta-prop_sf"/>
</dbReference>
<accession>A0ABS5PBD4</accession>
<evidence type="ECO:0000256" key="3">
    <source>
        <dbReference type="ARBA" id="ARBA00023295"/>
    </source>
</evidence>
<comment type="caution">
    <text evidence="5">The sequence shown here is derived from an EMBL/GenBank/DDBJ whole genome shotgun (WGS) entry which is preliminary data.</text>
</comment>
<dbReference type="EMBL" id="JAGYVZ010000009">
    <property type="protein sequence ID" value="MBS7231607.1"/>
    <property type="molecule type" value="Genomic_DNA"/>
</dbReference>
<sequence length="509" mass="58836">MYSGSGFSNWEIGDVDVFIDENGIHHLFHLIIPNHDYIAHAVSKDGLSWKRVKNALFVGDPGEWDDDMLWTMHVSKNSAGEGYEMYYTGLKRQDKGLTQKIGRAISPDLLHWTKDNQYGLPLKSNAPYYESRDNNPREWLSFRDPYKYEFEGEDYLLICARSAVGPTYRRGCIGVAKRGEKGFVLQKPLHVAYVYDDIECPCVVEIKGRHYLLGSIREDIKVRYWFSPDFKGEYHAFHNNVLMPQGNYAARIVKQGDYYLIYNFYFVGGNVNTLRVIPPPKQLDVDSNGRLLLKTYHHWRTLYQRTIHQKNLPIPVPILGNPSANFELENENKWRIGCRSGYEVYCFDKPSENFVWEGTLAVEGMGRTGFVIECDEQGTAYYISIDFVNGFVQFRAWGFNEKDVKNNFVFENIQTNQFEIVDTKEIYFKIIRYGNYYELSINEVVKLTLLDFKYSEGKIGVYVCSAIVALSDSKIHVIPEPENEYATADPSKGLEEYNKITQMKDPVGN</sequence>
<dbReference type="GO" id="GO:0016787">
    <property type="term" value="F:hydrolase activity"/>
    <property type="evidence" value="ECO:0007669"/>
    <property type="project" value="UniProtKB-KW"/>
</dbReference>
<proteinExistence type="inferred from homology"/>
<organism evidence="5 6">
    <name type="scientific">Flavobacterium psychroterrae</name>
    <dbReference type="NCBI Taxonomy" id="2133767"/>
    <lineage>
        <taxon>Bacteria</taxon>
        <taxon>Pseudomonadati</taxon>
        <taxon>Bacteroidota</taxon>
        <taxon>Flavobacteriia</taxon>
        <taxon>Flavobacteriales</taxon>
        <taxon>Flavobacteriaceae</taxon>
        <taxon>Flavobacterium</taxon>
    </lineage>
</organism>